<evidence type="ECO:0000313" key="8">
    <source>
        <dbReference type="Proteomes" id="UP000275267"/>
    </source>
</evidence>
<dbReference type="AlphaFoldDB" id="A0A3L6TUB4"/>
<dbReference type="Pfam" id="PF14432">
    <property type="entry name" value="DYW_deaminase"/>
    <property type="match status" value="1"/>
</dbReference>
<dbReference type="GO" id="GO:0009451">
    <property type="term" value="P:RNA modification"/>
    <property type="evidence" value="ECO:0007669"/>
    <property type="project" value="InterPro"/>
</dbReference>
<keyword evidence="3" id="KW-0479">Metal-binding</keyword>
<name>A0A3L6TUB4_PANMI</name>
<dbReference type="Gene3D" id="1.25.40.10">
    <property type="entry name" value="Tetratricopeptide repeat domain"/>
    <property type="match status" value="3"/>
</dbReference>
<dbReference type="InterPro" id="IPR002885">
    <property type="entry name" value="PPR_rpt"/>
</dbReference>
<dbReference type="InterPro" id="IPR011990">
    <property type="entry name" value="TPR-like_helical_dom_sf"/>
</dbReference>
<dbReference type="PANTHER" id="PTHR47926">
    <property type="entry name" value="PENTATRICOPEPTIDE REPEAT-CONTAINING PROTEIN"/>
    <property type="match status" value="1"/>
</dbReference>
<feature type="compositionally biased region" description="Polar residues" evidence="5">
    <location>
        <begin position="338"/>
        <end position="348"/>
    </location>
</feature>
<feature type="compositionally biased region" description="Basic and acidic residues" evidence="5">
    <location>
        <begin position="375"/>
        <end position="388"/>
    </location>
</feature>
<dbReference type="NCBIfam" id="TIGR00756">
    <property type="entry name" value="PPR"/>
    <property type="match status" value="5"/>
</dbReference>
<gene>
    <name evidence="7" type="ORF">C2845_PM01G23780</name>
</gene>
<dbReference type="GO" id="GO:0008270">
    <property type="term" value="F:zinc ion binding"/>
    <property type="evidence" value="ECO:0007669"/>
    <property type="project" value="UniProtKB-KW"/>
</dbReference>
<feature type="region of interest" description="Disordered" evidence="5">
    <location>
        <begin position="1"/>
        <end position="63"/>
    </location>
</feature>
<dbReference type="OrthoDB" id="185373at2759"/>
<feature type="compositionally biased region" description="Basic and acidic residues" evidence="5">
    <location>
        <begin position="274"/>
        <end position="298"/>
    </location>
</feature>
<dbReference type="Proteomes" id="UP000275267">
    <property type="component" value="Unassembled WGS sequence"/>
</dbReference>
<reference evidence="8" key="1">
    <citation type="journal article" date="2019" name="Nat. Commun.">
        <title>The genome of broomcorn millet.</title>
        <authorList>
            <person name="Zou C."/>
            <person name="Miki D."/>
            <person name="Li D."/>
            <person name="Tang Q."/>
            <person name="Xiao L."/>
            <person name="Rajput S."/>
            <person name="Deng P."/>
            <person name="Jia W."/>
            <person name="Huang R."/>
            <person name="Zhang M."/>
            <person name="Sun Y."/>
            <person name="Hu J."/>
            <person name="Fu X."/>
            <person name="Schnable P.S."/>
            <person name="Li F."/>
            <person name="Zhang H."/>
            <person name="Feng B."/>
            <person name="Zhu X."/>
            <person name="Liu R."/>
            <person name="Schnable J.C."/>
            <person name="Zhu J.-K."/>
            <person name="Zhang H."/>
        </authorList>
    </citation>
    <scope>NUCLEOTIDE SEQUENCE [LARGE SCALE GENOMIC DNA]</scope>
</reference>
<dbReference type="EMBL" id="PQIB02000001">
    <property type="protein sequence ID" value="RLN42688.1"/>
    <property type="molecule type" value="Genomic_DNA"/>
</dbReference>
<feature type="region of interest" description="Disordered" evidence="5">
    <location>
        <begin position="375"/>
        <end position="461"/>
    </location>
</feature>
<keyword evidence="1" id="KW-0677">Repeat</keyword>
<feature type="repeat" description="PPR" evidence="4">
    <location>
        <begin position="581"/>
        <end position="615"/>
    </location>
</feature>
<evidence type="ECO:0000256" key="5">
    <source>
        <dbReference type="SAM" id="MobiDB-lite"/>
    </source>
</evidence>
<keyword evidence="3" id="KW-0862">Zinc</keyword>
<dbReference type="InterPro" id="IPR032867">
    <property type="entry name" value="DYW_dom"/>
</dbReference>
<dbReference type="InterPro" id="IPR001878">
    <property type="entry name" value="Znf_CCHC"/>
</dbReference>
<feature type="region of interest" description="Disordered" evidence="5">
    <location>
        <begin position="321"/>
        <end position="361"/>
    </location>
</feature>
<dbReference type="STRING" id="4540.A0A3L6TUB4"/>
<dbReference type="PROSITE" id="PS51375">
    <property type="entry name" value="PPR"/>
    <property type="match status" value="4"/>
</dbReference>
<dbReference type="PANTHER" id="PTHR47926:SF488">
    <property type="entry name" value="DYW DOMAIN-CONTAINING PROTEIN"/>
    <property type="match status" value="1"/>
</dbReference>
<dbReference type="Pfam" id="PF13041">
    <property type="entry name" value="PPR_2"/>
    <property type="match status" value="3"/>
</dbReference>
<evidence type="ECO:0000259" key="6">
    <source>
        <dbReference type="PROSITE" id="PS50158"/>
    </source>
</evidence>
<dbReference type="PROSITE" id="PS50158">
    <property type="entry name" value="ZF_CCHC"/>
    <property type="match status" value="1"/>
</dbReference>
<feature type="domain" description="CCHC-type" evidence="6">
    <location>
        <begin position="199"/>
        <end position="214"/>
    </location>
</feature>
<dbReference type="FunFam" id="1.25.40.10:FF:000427">
    <property type="entry name" value="Pentatricopeptide repeat-containing protein chloroplastic"/>
    <property type="match status" value="1"/>
</dbReference>
<evidence type="ECO:0000256" key="4">
    <source>
        <dbReference type="PROSITE-ProRule" id="PRU00708"/>
    </source>
</evidence>
<dbReference type="InterPro" id="IPR046848">
    <property type="entry name" value="E_motif"/>
</dbReference>
<feature type="repeat" description="PPR" evidence="4">
    <location>
        <begin position="716"/>
        <end position="750"/>
    </location>
</feature>
<feature type="compositionally biased region" description="Low complexity" evidence="5">
    <location>
        <begin position="439"/>
        <end position="461"/>
    </location>
</feature>
<dbReference type="Pfam" id="PF20431">
    <property type="entry name" value="E_motif"/>
    <property type="match status" value="1"/>
</dbReference>
<keyword evidence="8" id="KW-1185">Reference proteome</keyword>
<evidence type="ECO:0000256" key="3">
    <source>
        <dbReference type="PROSITE-ProRule" id="PRU00047"/>
    </source>
</evidence>
<organism evidence="7 8">
    <name type="scientific">Panicum miliaceum</name>
    <name type="common">Proso millet</name>
    <name type="synonym">Broomcorn millet</name>
    <dbReference type="NCBI Taxonomy" id="4540"/>
    <lineage>
        <taxon>Eukaryota</taxon>
        <taxon>Viridiplantae</taxon>
        <taxon>Streptophyta</taxon>
        <taxon>Embryophyta</taxon>
        <taxon>Tracheophyta</taxon>
        <taxon>Spermatophyta</taxon>
        <taxon>Magnoliopsida</taxon>
        <taxon>Liliopsida</taxon>
        <taxon>Poales</taxon>
        <taxon>Poaceae</taxon>
        <taxon>PACMAD clade</taxon>
        <taxon>Panicoideae</taxon>
        <taxon>Panicodae</taxon>
        <taxon>Paniceae</taxon>
        <taxon>Panicinae</taxon>
        <taxon>Panicum</taxon>
        <taxon>Panicum sect. Panicum</taxon>
    </lineage>
</organism>
<dbReference type="FunFam" id="1.25.40.10:FF:000404">
    <property type="entry name" value="Pentatricopeptide repeat-containing protein chloroplastic"/>
    <property type="match status" value="1"/>
</dbReference>
<evidence type="ECO:0000256" key="1">
    <source>
        <dbReference type="ARBA" id="ARBA00022737"/>
    </source>
</evidence>
<accession>A0A3L6TUB4</accession>
<feature type="compositionally biased region" description="Basic and acidic residues" evidence="5">
    <location>
        <begin position="7"/>
        <end position="17"/>
    </location>
</feature>
<keyword evidence="3" id="KW-0863">Zinc-finger</keyword>
<dbReference type="GO" id="GO:0003723">
    <property type="term" value="F:RNA binding"/>
    <property type="evidence" value="ECO:0007669"/>
    <property type="project" value="InterPro"/>
</dbReference>
<feature type="region of interest" description="Disordered" evidence="5">
    <location>
        <begin position="249"/>
        <end position="306"/>
    </location>
</feature>
<comment type="caution">
    <text evidence="7">The sequence shown here is derived from an EMBL/GenBank/DDBJ whole genome shotgun (WGS) entry which is preliminary data.</text>
</comment>
<evidence type="ECO:0000313" key="7">
    <source>
        <dbReference type="EMBL" id="RLN42688.1"/>
    </source>
</evidence>
<feature type="repeat" description="PPR" evidence="4">
    <location>
        <begin position="480"/>
        <end position="514"/>
    </location>
</feature>
<keyword evidence="2" id="KW-0809">Transit peptide</keyword>
<evidence type="ECO:0000256" key="2">
    <source>
        <dbReference type="ARBA" id="ARBA00022946"/>
    </source>
</evidence>
<dbReference type="InterPro" id="IPR046960">
    <property type="entry name" value="PPR_At4g14850-like_plant"/>
</dbReference>
<feature type="compositionally biased region" description="Basic and acidic residues" evidence="5">
    <location>
        <begin position="35"/>
        <end position="53"/>
    </location>
</feature>
<dbReference type="Pfam" id="PF01535">
    <property type="entry name" value="PPR"/>
    <property type="match status" value="2"/>
</dbReference>
<sequence length="988" mass="108491">MDPSKQSVEDGIRDDNLHPNSKGLHEGNGGTRGLDGNRDKEMSDPPVHRDGSQDRQLALVSKMGAREEAEEEEYVFEEDEEAVQMTPRWMAVARELGDNRFLVEFDSEKIWQRVVGGGPWRHKGDAVIFVPYDGVRRISEVAIESIALWVRIYDIPISWITDGFARALGAKIGRVLEQKVRGHGEIEFLVKYENIPNFCFGCGRIGHDERECPDEGIAGGGVKFGKALRCSPQKKEAGRRITISADDSGVRRGLNFSGDQRRRAMSAASSSAGQKKEELAQSRRRAREEERDTDDAPPKGHTGIPAEISEELVAGVQKMGMDQSCTDPNQKVHAGSPSRVSGMNSFMDSSEASEKAEAETNPVAHLSMRERLLLAKNPKEAPASDKKNQVGVNGAGRDIEKAKKNKKTTQAHIAASIQELEKHASGLSPSSTPPPSRPASPRTRPSSPGSSRSAPPRARTPPAHLAYARQVFDRVPRPADAVWYNTLLRGYARSPSSSAVARVFVRMLEEGVAPDTYTFVSLLKACAAARAGEEGRQAHAAAVKVGAAGHEYVRPTLINMYAECGDARAARAMFDRMDGDCVVSYNAMIAAAVKSSRPGEALVLFREMQAKGLEPTSVSVISVLSACALLGALELGRWIHDFARKIGLDSLVKVSIALIDMYAKCGSLEDAIAVFQGMESRDKQAWSVMIVAYANGYGREAISLFEEMKKQGIKPDDITFLGVLYACSHSGLVSEGLQYFDDMKDHGIIPGIKHYGCVTDLLARSGQLERAYKFIDELPIKPTPILWRTLLSACGGHGDVELGKRVFERILGLDDSHGGDYVIFSNLCANTGKWEEMNRVRKLMNEKGVVKVPGCSSIEIDNTVHEFFAGDGRHPKSQEARRMVDEVIDQLKLVGYVPDTSHVFHVEMGEEEKATSLGYHSEKLAIAFGLLNTAPGATLRVVKNLHVCPDCHSMAKLVSMVFNRRIILRDLNRFHHFEHGVCSCGDYW</sequence>
<protein>
    <recommendedName>
        <fullName evidence="6">CCHC-type domain-containing protein</fullName>
    </recommendedName>
</protein>
<proteinExistence type="predicted"/>
<feature type="repeat" description="PPR" evidence="4">
    <location>
        <begin position="682"/>
        <end position="715"/>
    </location>
</feature>